<dbReference type="GO" id="GO:0005524">
    <property type="term" value="F:ATP binding"/>
    <property type="evidence" value="ECO:0007669"/>
    <property type="project" value="UniProtKB-KW"/>
</dbReference>
<dbReference type="InterPro" id="IPR036921">
    <property type="entry name" value="PurM-like_N_sf"/>
</dbReference>
<evidence type="ECO:0000256" key="9">
    <source>
        <dbReference type="ARBA" id="ARBA00032931"/>
    </source>
</evidence>
<dbReference type="InterPro" id="IPR036676">
    <property type="entry name" value="PurM-like_C_sf"/>
</dbReference>
<evidence type="ECO:0000256" key="11">
    <source>
        <dbReference type="ARBA" id="ARBA00049057"/>
    </source>
</evidence>
<dbReference type="SUPFAM" id="SSF56042">
    <property type="entry name" value="PurM C-terminal domain-like"/>
    <property type="match status" value="1"/>
</dbReference>
<evidence type="ECO:0000256" key="2">
    <source>
        <dbReference type="ARBA" id="ARBA00010280"/>
    </source>
</evidence>
<dbReference type="CDD" id="cd02196">
    <property type="entry name" value="PurM"/>
    <property type="match status" value="1"/>
</dbReference>
<comment type="pathway">
    <text evidence="1 12">Purine metabolism; IMP biosynthesis via de novo pathway; 5-amino-1-(5-phospho-D-ribosyl)imidazole from N(2)-formyl-N(1)-(5-phospho-D-ribosyl)glycinamide: step 2/2.</text>
</comment>
<keyword evidence="16" id="KW-1185">Reference proteome</keyword>
<dbReference type="STRING" id="525909.Afer_1943"/>
<name>C7M1V0_ACIFD</name>
<dbReference type="InterPro" id="IPR004733">
    <property type="entry name" value="PurM_cligase"/>
</dbReference>
<dbReference type="eggNOG" id="COG0150">
    <property type="taxonomic scope" value="Bacteria"/>
</dbReference>
<dbReference type="Proteomes" id="UP000000771">
    <property type="component" value="Chromosome"/>
</dbReference>
<evidence type="ECO:0000313" key="15">
    <source>
        <dbReference type="EMBL" id="ACU54847.1"/>
    </source>
</evidence>
<feature type="domain" description="PurM-like N-terminal" evidence="13">
    <location>
        <begin position="54"/>
        <end position="159"/>
    </location>
</feature>
<protein>
    <recommendedName>
        <fullName evidence="4 12">Phosphoribosylformylglycinamidine cyclo-ligase</fullName>
        <ecNumber evidence="3 12">6.3.3.1</ecNumber>
    </recommendedName>
    <alternativeName>
        <fullName evidence="9 12">AIR synthase</fullName>
    </alternativeName>
    <alternativeName>
        <fullName evidence="10 12">AIRS</fullName>
    </alternativeName>
    <alternativeName>
        <fullName evidence="8 12">Phosphoribosyl-aminoimidazole synthetase</fullName>
    </alternativeName>
</protein>
<comment type="similarity">
    <text evidence="2 12">Belongs to the AIR synthase family.</text>
</comment>
<gene>
    <name evidence="12" type="primary">purM</name>
    <name evidence="15" type="ordered locus">Afer_1943</name>
</gene>
<dbReference type="GO" id="GO:0005829">
    <property type="term" value="C:cytosol"/>
    <property type="evidence" value="ECO:0007669"/>
    <property type="project" value="TreeGrafter"/>
</dbReference>
<evidence type="ECO:0000256" key="7">
    <source>
        <dbReference type="ARBA" id="ARBA00022840"/>
    </source>
</evidence>
<keyword evidence="5 12" id="KW-0436">Ligase</keyword>
<sequence>MEYREAGVDIEAADSAVARIAQIVARTFTERVASPIGGFGALYEIGGLGGARPTLVATTDGVGTKTEVARAGARYEGLGRDLVAMCVDDLVVTGATPLFFLDYLALGRVEPSLVALLVDAMAAALGEVGASLIGGEIAEHPGVLEPGQVDLAGFCVGIVDGDATLGSERVRAGDRVLGLRSPNLRSNGFSLVRRVYADVLEAVARGETGPLLADGRPLYDALIEPSVLYAPLVLEFARAGLLHAAAHVTGGGLAGNLVRVLPTGLGVEVKPWAWPEIFRRLADDGDVSLEAMRATFNLGIGMVLIAPPDAASALRERVPDAVDLGVVEASDEGVTWSTTVPS</sequence>
<evidence type="ECO:0000256" key="6">
    <source>
        <dbReference type="ARBA" id="ARBA00022741"/>
    </source>
</evidence>
<evidence type="ECO:0000259" key="14">
    <source>
        <dbReference type="Pfam" id="PF02769"/>
    </source>
</evidence>
<dbReference type="Gene3D" id="3.90.650.10">
    <property type="entry name" value="PurM-like C-terminal domain"/>
    <property type="match status" value="1"/>
</dbReference>
<keyword evidence="12" id="KW-0963">Cytoplasm</keyword>
<dbReference type="EC" id="6.3.3.1" evidence="3 12"/>
<feature type="domain" description="PurM-like C-terminal" evidence="14">
    <location>
        <begin position="171"/>
        <end position="333"/>
    </location>
</feature>
<dbReference type="HAMAP" id="MF_00741">
    <property type="entry name" value="AIRS"/>
    <property type="match status" value="1"/>
</dbReference>
<dbReference type="GO" id="GO:0004641">
    <property type="term" value="F:phosphoribosylformylglycinamidine cyclo-ligase activity"/>
    <property type="evidence" value="ECO:0007669"/>
    <property type="project" value="UniProtKB-UniRule"/>
</dbReference>
<dbReference type="PANTHER" id="PTHR10520">
    <property type="entry name" value="TRIFUNCTIONAL PURINE BIOSYNTHETIC PROTEIN ADENOSINE-3-RELATED"/>
    <property type="match status" value="1"/>
</dbReference>
<comment type="subcellular location">
    <subcellularLocation>
        <location evidence="12">Cytoplasm</location>
    </subcellularLocation>
</comment>
<dbReference type="SUPFAM" id="SSF55326">
    <property type="entry name" value="PurM N-terminal domain-like"/>
    <property type="match status" value="1"/>
</dbReference>
<evidence type="ECO:0000256" key="12">
    <source>
        <dbReference type="HAMAP-Rule" id="MF_00741"/>
    </source>
</evidence>
<evidence type="ECO:0000256" key="10">
    <source>
        <dbReference type="ARBA" id="ARBA00033093"/>
    </source>
</evidence>
<dbReference type="Pfam" id="PF00586">
    <property type="entry name" value="AIRS"/>
    <property type="match status" value="1"/>
</dbReference>
<dbReference type="AlphaFoldDB" id="C7M1V0"/>
<dbReference type="HOGENOM" id="CLU_047116_0_0_11"/>
<keyword evidence="12" id="KW-0658">Purine biosynthesis</keyword>
<evidence type="ECO:0000256" key="5">
    <source>
        <dbReference type="ARBA" id="ARBA00022598"/>
    </source>
</evidence>
<dbReference type="GO" id="GO:0046084">
    <property type="term" value="P:adenine biosynthetic process"/>
    <property type="evidence" value="ECO:0007669"/>
    <property type="project" value="TreeGrafter"/>
</dbReference>
<dbReference type="InterPro" id="IPR016188">
    <property type="entry name" value="PurM-like_N"/>
</dbReference>
<dbReference type="NCBIfam" id="TIGR00878">
    <property type="entry name" value="purM"/>
    <property type="match status" value="1"/>
</dbReference>
<evidence type="ECO:0000256" key="1">
    <source>
        <dbReference type="ARBA" id="ARBA00004686"/>
    </source>
</evidence>
<evidence type="ECO:0000313" key="16">
    <source>
        <dbReference type="Proteomes" id="UP000000771"/>
    </source>
</evidence>
<proteinExistence type="inferred from homology"/>
<evidence type="ECO:0000259" key="13">
    <source>
        <dbReference type="Pfam" id="PF00586"/>
    </source>
</evidence>
<dbReference type="Gene3D" id="3.30.1330.10">
    <property type="entry name" value="PurM-like, N-terminal domain"/>
    <property type="match status" value="1"/>
</dbReference>
<keyword evidence="7 12" id="KW-0067">ATP-binding</keyword>
<dbReference type="InterPro" id="IPR010918">
    <property type="entry name" value="PurM-like_C_dom"/>
</dbReference>
<reference evidence="15 16" key="1">
    <citation type="journal article" date="2009" name="Stand. Genomic Sci.">
        <title>Complete genome sequence of Acidimicrobium ferrooxidans type strain (ICP).</title>
        <authorList>
            <person name="Clum A."/>
            <person name="Nolan M."/>
            <person name="Lang E."/>
            <person name="Glavina Del Rio T."/>
            <person name="Tice H."/>
            <person name="Copeland A."/>
            <person name="Cheng J.F."/>
            <person name="Lucas S."/>
            <person name="Chen F."/>
            <person name="Bruce D."/>
            <person name="Goodwin L."/>
            <person name="Pitluck S."/>
            <person name="Ivanova N."/>
            <person name="Mavrommatis K."/>
            <person name="Mikhailova N."/>
            <person name="Pati A."/>
            <person name="Chen A."/>
            <person name="Palaniappan K."/>
            <person name="Goker M."/>
            <person name="Spring S."/>
            <person name="Land M."/>
            <person name="Hauser L."/>
            <person name="Chang Y.J."/>
            <person name="Jeffries C.C."/>
            <person name="Chain P."/>
            <person name="Bristow J."/>
            <person name="Eisen J.A."/>
            <person name="Markowitz V."/>
            <person name="Hugenholtz P."/>
            <person name="Kyrpides N.C."/>
            <person name="Klenk H.P."/>
            <person name="Lapidus A."/>
        </authorList>
    </citation>
    <scope>NUCLEOTIDE SEQUENCE [LARGE SCALE GENOMIC DNA]</scope>
    <source>
        <strain evidence="16">DSM 10331 / JCM 15462 / NBRC 103882 / ICP</strain>
    </source>
</reference>
<organism evidence="15 16">
    <name type="scientific">Acidimicrobium ferrooxidans (strain DSM 10331 / JCM 15462 / NBRC 103882 / ICP)</name>
    <dbReference type="NCBI Taxonomy" id="525909"/>
    <lineage>
        <taxon>Bacteria</taxon>
        <taxon>Bacillati</taxon>
        <taxon>Actinomycetota</taxon>
        <taxon>Acidimicrobiia</taxon>
        <taxon>Acidimicrobiales</taxon>
        <taxon>Acidimicrobiaceae</taxon>
        <taxon>Acidimicrobium</taxon>
    </lineage>
</organism>
<dbReference type="GO" id="GO:0006189">
    <property type="term" value="P:'de novo' IMP biosynthetic process"/>
    <property type="evidence" value="ECO:0007669"/>
    <property type="project" value="UniProtKB-UniRule"/>
</dbReference>
<dbReference type="PANTHER" id="PTHR10520:SF12">
    <property type="entry name" value="TRIFUNCTIONAL PURINE BIOSYNTHETIC PROTEIN ADENOSINE-3"/>
    <property type="match status" value="1"/>
</dbReference>
<dbReference type="EMBL" id="CP001631">
    <property type="protein sequence ID" value="ACU54847.1"/>
    <property type="molecule type" value="Genomic_DNA"/>
</dbReference>
<evidence type="ECO:0000256" key="8">
    <source>
        <dbReference type="ARBA" id="ARBA00031908"/>
    </source>
</evidence>
<dbReference type="UniPathway" id="UPA00074">
    <property type="reaction ID" value="UER00129"/>
</dbReference>
<keyword evidence="6 12" id="KW-0547">Nucleotide-binding</keyword>
<evidence type="ECO:0000256" key="4">
    <source>
        <dbReference type="ARBA" id="ARBA00020367"/>
    </source>
</evidence>
<evidence type="ECO:0000256" key="3">
    <source>
        <dbReference type="ARBA" id="ARBA00013047"/>
    </source>
</evidence>
<comment type="catalytic activity">
    <reaction evidence="11 12">
        <text>2-formamido-N(1)-(5-O-phospho-beta-D-ribosyl)acetamidine + ATP = 5-amino-1-(5-phospho-beta-D-ribosyl)imidazole + ADP + phosphate + H(+)</text>
        <dbReference type="Rhea" id="RHEA:23032"/>
        <dbReference type="ChEBI" id="CHEBI:15378"/>
        <dbReference type="ChEBI" id="CHEBI:30616"/>
        <dbReference type="ChEBI" id="CHEBI:43474"/>
        <dbReference type="ChEBI" id="CHEBI:137981"/>
        <dbReference type="ChEBI" id="CHEBI:147287"/>
        <dbReference type="ChEBI" id="CHEBI:456216"/>
        <dbReference type="EC" id="6.3.3.1"/>
    </reaction>
</comment>
<accession>C7M1V0</accession>
<dbReference type="KEGG" id="afo:Afer_1943"/>
<dbReference type="GO" id="GO:0004637">
    <property type="term" value="F:phosphoribosylamine-glycine ligase activity"/>
    <property type="evidence" value="ECO:0007669"/>
    <property type="project" value="TreeGrafter"/>
</dbReference>
<dbReference type="Pfam" id="PF02769">
    <property type="entry name" value="AIRS_C"/>
    <property type="match status" value="1"/>
</dbReference>